<keyword evidence="5" id="KW-1185">Reference proteome</keyword>
<dbReference type="NCBIfam" id="TIGR01840">
    <property type="entry name" value="esterase_phb"/>
    <property type="match status" value="1"/>
</dbReference>
<evidence type="ECO:0000313" key="4">
    <source>
        <dbReference type="EMBL" id="OIJ24216.1"/>
    </source>
</evidence>
<evidence type="ECO:0000256" key="2">
    <source>
        <dbReference type="ARBA" id="ARBA00022801"/>
    </source>
</evidence>
<feature type="region of interest" description="Disordered" evidence="3">
    <location>
        <begin position="332"/>
        <end position="367"/>
    </location>
</feature>
<dbReference type="InterPro" id="IPR050955">
    <property type="entry name" value="Plant_Biomass_Hydrol_Est"/>
</dbReference>
<name>A0A1J4N111_9ACTN</name>
<evidence type="ECO:0000256" key="1">
    <source>
        <dbReference type="ARBA" id="ARBA00022729"/>
    </source>
</evidence>
<sequence>MRLGSPISPRLRRRRIGAALAGLGLVLAGGTAIAVAPSADPAAAAGTWTTRTAGGMTTQLYVPGTAPTLGTARALMVNLHGCVQTSANLRDGGNWTATAEARGMVVAIPAAPNGGVLLGCWDYYDSNHSRTSPSRHDDNLLQLVSDLLADPALDIDPDQVYLSGLSSGGGETMVMGCLAPDVFAGIGINAGPSVGTTSGQIGSVAVTHSQVTTTCRSFAGSASSGFGSQVTSVTYGSNDTTVAPGYNTLNAQVMAGIYGATSQSSFSLSGLAGNNTAGSGTLWSDGSGPRVSLIQNTGMGHNWPAGGGPGGSYITTNSIDYPAYVTDFFFDNNRRVDRSTEPTDPPTEDPTDPPTDPPTEPGLCCGSATNAQHQAAGRAHSYGTNPYNPYYADVSEDYMGQGDATVTTLQESAGGRFDVVTTC</sequence>
<organism evidence="4 5">
    <name type="scientific">Nocardioides luteus</name>
    <dbReference type="NCBI Taxonomy" id="1844"/>
    <lineage>
        <taxon>Bacteria</taxon>
        <taxon>Bacillati</taxon>
        <taxon>Actinomycetota</taxon>
        <taxon>Actinomycetes</taxon>
        <taxon>Propionibacteriales</taxon>
        <taxon>Nocardioidaceae</taxon>
        <taxon>Nocardioides</taxon>
    </lineage>
</organism>
<dbReference type="SUPFAM" id="SSF53474">
    <property type="entry name" value="alpha/beta-Hydrolases"/>
    <property type="match status" value="2"/>
</dbReference>
<dbReference type="Gene3D" id="3.40.50.1820">
    <property type="entry name" value="alpha/beta hydrolase"/>
    <property type="match status" value="1"/>
</dbReference>
<dbReference type="Pfam" id="PF10503">
    <property type="entry name" value="Esterase_PHB"/>
    <property type="match status" value="1"/>
</dbReference>
<comment type="caution">
    <text evidence="4">The sequence shown here is derived from an EMBL/GenBank/DDBJ whole genome shotgun (WGS) entry which is preliminary data.</text>
</comment>
<dbReference type="InterPro" id="IPR029058">
    <property type="entry name" value="AB_hydrolase_fold"/>
</dbReference>
<dbReference type="OrthoDB" id="9767239at2"/>
<dbReference type="GO" id="GO:0005576">
    <property type="term" value="C:extracellular region"/>
    <property type="evidence" value="ECO:0007669"/>
    <property type="project" value="InterPro"/>
</dbReference>
<dbReference type="AlphaFoldDB" id="A0A1J4N111"/>
<feature type="compositionally biased region" description="Basic and acidic residues" evidence="3">
    <location>
        <begin position="332"/>
        <end position="341"/>
    </location>
</feature>
<evidence type="ECO:0000256" key="3">
    <source>
        <dbReference type="SAM" id="MobiDB-lite"/>
    </source>
</evidence>
<dbReference type="Proteomes" id="UP000033772">
    <property type="component" value="Unassembled WGS sequence"/>
</dbReference>
<dbReference type="GO" id="GO:0016787">
    <property type="term" value="F:hydrolase activity"/>
    <property type="evidence" value="ECO:0007669"/>
    <property type="project" value="UniProtKB-KW"/>
</dbReference>
<keyword evidence="2" id="KW-0378">Hydrolase</keyword>
<accession>A0A1J4N111</accession>
<gene>
    <name evidence="4" type="ORF">UG56_024185</name>
</gene>
<dbReference type="PANTHER" id="PTHR43037:SF1">
    <property type="entry name" value="BLL1128 PROTEIN"/>
    <property type="match status" value="1"/>
</dbReference>
<dbReference type="STRING" id="1844.UG56_024185"/>
<dbReference type="PANTHER" id="PTHR43037">
    <property type="entry name" value="UNNAMED PRODUCT-RELATED"/>
    <property type="match status" value="1"/>
</dbReference>
<dbReference type="InterPro" id="IPR010126">
    <property type="entry name" value="Esterase_phb"/>
</dbReference>
<protein>
    <submittedName>
        <fullName evidence="4">Plasmid partitioning protein</fullName>
    </submittedName>
</protein>
<keyword evidence="1" id="KW-0732">Signal</keyword>
<dbReference type="EMBL" id="JZDQ02000044">
    <property type="protein sequence ID" value="OIJ24216.1"/>
    <property type="molecule type" value="Genomic_DNA"/>
</dbReference>
<dbReference type="RefSeq" id="WP_045550042.1">
    <property type="nucleotide sequence ID" value="NZ_JZDQ02000044.1"/>
</dbReference>
<reference evidence="4" key="1">
    <citation type="submission" date="2016-10" db="EMBL/GenBank/DDBJ databases">
        <title>Draft Genome Sequence of Nocardioides luteus Strain BAFB, an Alkane-Degrading Bacterium Isolated from JP-7 Polluted Soil.</title>
        <authorList>
            <person name="Brown L."/>
            <person name="Ruiz O.N."/>
            <person name="Gunasekera T."/>
        </authorList>
    </citation>
    <scope>NUCLEOTIDE SEQUENCE [LARGE SCALE GENOMIC DNA]</scope>
    <source>
        <strain evidence="4">BAFB</strain>
    </source>
</reference>
<evidence type="ECO:0000313" key="5">
    <source>
        <dbReference type="Proteomes" id="UP000033772"/>
    </source>
</evidence>
<proteinExistence type="predicted"/>